<evidence type="ECO:0000256" key="1">
    <source>
        <dbReference type="SAM" id="MobiDB-lite"/>
    </source>
</evidence>
<reference evidence="2 3" key="1">
    <citation type="submission" date="2018-08" db="EMBL/GenBank/DDBJ databases">
        <title>Recombination of ecologically and evolutionarily significant loci maintains genetic cohesion in the Pseudomonas syringae species complex.</title>
        <authorList>
            <person name="Dillon M."/>
            <person name="Thakur S."/>
            <person name="Almeida R.N.D."/>
            <person name="Weir B.S."/>
            <person name="Guttman D.S."/>
        </authorList>
    </citation>
    <scope>NUCLEOTIDE SEQUENCE [LARGE SCALE GENOMIC DNA]</scope>
    <source>
        <strain evidence="2 3">ICMP 8670</strain>
    </source>
</reference>
<dbReference type="AntiFam" id="ANF00178">
    <property type="entry name" value="Shadow ORF (opposite dhbF)"/>
</dbReference>
<gene>
    <name evidence="2" type="ORF">ALP92_05117</name>
</gene>
<evidence type="ECO:0000313" key="3">
    <source>
        <dbReference type="Proteomes" id="UP000276615"/>
    </source>
</evidence>
<dbReference type="Proteomes" id="UP000276615">
    <property type="component" value="Unassembled WGS sequence"/>
</dbReference>
<accession>A0A3M4RWI7</accession>
<name>A0A3M4RWI7_9PSED</name>
<dbReference type="AlphaFoldDB" id="A0A3M4RWI7"/>
<evidence type="ECO:0000313" key="2">
    <source>
        <dbReference type="EMBL" id="RMR06932.1"/>
    </source>
</evidence>
<feature type="region of interest" description="Disordered" evidence="1">
    <location>
        <begin position="266"/>
        <end position="297"/>
    </location>
</feature>
<dbReference type="EMBL" id="RBRQ01000227">
    <property type="protein sequence ID" value="RMR06932.1"/>
    <property type="molecule type" value="Genomic_DNA"/>
</dbReference>
<organism evidence="2 3">
    <name type="scientific">Pseudomonas syringae pv. primulae</name>
    <dbReference type="NCBI Taxonomy" id="251707"/>
    <lineage>
        <taxon>Bacteria</taxon>
        <taxon>Pseudomonadati</taxon>
        <taxon>Pseudomonadota</taxon>
        <taxon>Gammaproteobacteria</taxon>
        <taxon>Pseudomonadales</taxon>
        <taxon>Pseudomonadaceae</taxon>
        <taxon>Pseudomonas</taxon>
    </lineage>
</organism>
<feature type="compositionally biased region" description="Basic and acidic residues" evidence="1">
    <location>
        <begin position="276"/>
        <end position="297"/>
    </location>
</feature>
<protein>
    <submittedName>
        <fullName evidence="2">Uncharacterized protein</fullName>
    </submittedName>
</protein>
<sequence>MTGARKPEQHHPSTATDFQYALWFEGLHARQALIQPVAHLNRRDRKPGKAIVPARCVKSRINRPLDFARHLVFVKVVVDRAPLLLPAALHLLVQRRFDVEPVWRDVGHQALARLVVVDHRHDTLLDQWVLVQKGFNFTQFNAATAYFHLVIDAAQVFEQPIRRPAGQITSAIHRGAAVRCKRIGDERALRDLNIIKIAAAHRDTGNTQLAHRARCAQPVGVVQHIKTHIGDGPADGDTRQLLCRRLCHQVMGDIIGAFRGAIGVEQGDMRKQRKPTPAEHHRQGLAGRQHDPQAGETRRVSTLRQTHQQLQERGHTLQYCDLTGLARLQE</sequence>
<proteinExistence type="predicted"/>
<comment type="caution">
    <text evidence="2">The sequence shown here is derived from an EMBL/GenBank/DDBJ whole genome shotgun (WGS) entry which is preliminary data.</text>
</comment>